<dbReference type="SUPFAM" id="SSF63748">
    <property type="entry name" value="Tudor/PWWP/MBT"/>
    <property type="match status" value="1"/>
</dbReference>
<reference evidence="3" key="1">
    <citation type="journal article" date="2023" name="GigaByte">
        <title>Genome assembly of the bearded iris, Iris pallida Lam.</title>
        <authorList>
            <person name="Bruccoleri R.E."/>
            <person name="Oakeley E.J."/>
            <person name="Faust A.M.E."/>
            <person name="Altorfer M."/>
            <person name="Dessus-Babus S."/>
            <person name="Burckhardt D."/>
            <person name="Oertli M."/>
            <person name="Naumann U."/>
            <person name="Petersen F."/>
            <person name="Wong J."/>
        </authorList>
    </citation>
    <scope>NUCLEOTIDE SEQUENCE</scope>
    <source>
        <strain evidence="3">GSM-AAB239-AS_SAM_17_03QT</strain>
    </source>
</reference>
<dbReference type="EMBL" id="JANAVB010011395">
    <property type="protein sequence ID" value="KAJ6837517.1"/>
    <property type="molecule type" value="Genomic_DNA"/>
</dbReference>
<name>A0AAX6E8E8_IRIPA</name>
<evidence type="ECO:0000313" key="3">
    <source>
        <dbReference type="EMBL" id="KAJ6800189.1"/>
    </source>
</evidence>
<reference evidence="3" key="2">
    <citation type="submission" date="2023-04" db="EMBL/GenBank/DDBJ databases">
        <authorList>
            <person name="Bruccoleri R.E."/>
            <person name="Oakeley E.J."/>
            <person name="Faust A.-M."/>
            <person name="Dessus-Babus S."/>
            <person name="Altorfer M."/>
            <person name="Burckhardt D."/>
            <person name="Oertli M."/>
            <person name="Naumann U."/>
            <person name="Petersen F."/>
            <person name="Wong J."/>
        </authorList>
    </citation>
    <scope>NUCLEOTIDE SEQUENCE</scope>
    <source>
        <strain evidence="3">GSM-AAB239-AS_SAM_17_03QT</strain>
        <tissue evidence="3">Leaf</tissue>
    </source>
</reference>
<accession>A0AAX6E8E8</accession>
<evidence type="ECO:0000313" key="5">
    <source>
        <dbReference type="Proteomes" id="UP001140949"/>
    </source>
</evidence>
<dbReference type="Proteomes" id="UP001140949">
    <property type="component" value="Unassembled WGS sequence"/>
</dbReference>
<gene>
    <name evidence="4" type="ORF">M6B38_120195</name>
    <name evidence="3" type="ORF">M6B38_205185</name>
</gene>
<dbReference type="InterPro" id="IPR000313">
    <property type="entry name" value="PWWP_dom"/>
</dbReference>
<evidence type="ECO:0000259" key="2">
    <source>
        <dbReference type="PROSITE" id="PS50812"/>
    </source>
</evidence>
<dbReference type="Gene3D" id="2.30.30.140">
    <property type="match status" value="1"/>
</dbReference>
<comment type="caution">
    <text evidence="3">The sequence shown here is derived from an EMBL/GenBank/DDBJ whole genome shotgun (WGS) entry which is preliminary data.</text>
</comment>
<dbReference type="InterPro" id="IPR052657">
    <property type="entry name" value="PDP_family_Arabidopsis"/>
</dbReference>
<dbReference type="PANTHER" id="PTHR10688">
    <property type="entry name" value="PWWP DOMAIN-CONTAINING PROTEIN"/>
    <property type="match status" value="1"/>
</dbReference>
<protein>
    <recommendedName>
        <fullName evidence="2">PWWP domain-containing protein</fullName>
    </recommendedName>
</protein>
<feature type="region of interest" description="Disordered" evidence="1">
    <location>
        <begin position="199"/>
        <end position="253"/>
    </location>
</feature>
<evidence type="ECO:0000256" key="1">
    <source>
        <dbReference type="SAM" id="MobiDB-lite"/>
    </source>
</evidence>
<evidence type="ECO:0000313" key="4">
    <source>
        <dbReference type="EMBL" id="KAJ6837517.1"/>
    </source>
</evidence>
<feature type="region of interest" description="Disordered" evidence="1">
    <location>
        <begin position="395"/>
        <end position="471"/>
    </location>
</feature>
<dbReference type="PROSITE" id="PS50812">
    <property type="entry name" value="PWWP"/>
    <property type="match status" value="1"/>
</dbReference>
<proteinExistence type="predicted"/>
<dbReference type="AlphaFoldDB" id="A0AAX6E8E8"/>
<dbReference type="CDD" id="cd05162">
    <property type="entry name" value="PWWP"/>
    <property type="match status" value="1"/>
</dbReference>
<dbReference type="PANTHER" id="PTHR10688:SF5">
    <property type="entry name" value="PWWP DOMAIN-CONTAINING PROTEIN 1-RELATED"/>
    <property type="match status" value="1"/>
</dbReference>
<dbReference type="EMBL" id="JANAVB010039133">
    <property type="protein sequence ID" value="KAJ6800189.1"/>
    <property type="molecule type" value="Genomic_DNA"/>
</dbReference>
<feature type="domain" description="PWWP" evidence="2">
    <location>
        <begin position="19"/>
        <end position="97"/>
    </location>
</feature>
<sequence length="540" mass="58450">METLARIPSQGLPPPEFRAGDFVWAKIKTHLWWPARVAELKAGSFIVSLFLASGGSHLREASQLRPFAEEFGPMSKQTAIQSFASAVKTAAAELAKVAFADFAPVEFLRTVKEAACDLSACDALVAARLSGWVLEFVRETGLVVGSLSELVDAEPVPKGPEIRDGLPSPRRKRKSMAELILVAPKESVSVNLPSMEIGSGGVGEEGIDSPRRERRKSKYLSPPYTLGSGFKRSNSFKEDEEEEEAETLKEGKMSASRKYSTISSDVILSQLLLAASDPLRLRSNRPAKAIWGFFTEFRSSACSADAEFESYLKGLVLSGCFENRIVSSEVVGEPVEAKFGTESNVVKVGGNAEAGLSVGSELRKRGRPKKDRSVGEVLMNLGLHIERRKMEDAANGVPMAGKSRQANGGAPCDIGHDTSRLTELAKSGKKRRSGREGASGGIQGPKPAGRLSNESEGRVTRQARKKEADVATTPLVEEPKHPFAYVRENLETMISTFTGTSSGIVLAEGLKPEVKENLVREIQGLLNKVNSLQTEITRYS</sequence>
<organism evidence="3 5">
    <name type="scientific">Iris pallida</name>
    <name type="common">Sweet iris</name>
    <dbReference type="NCBI Taxonomy" id="29817"/>
    <lineage>
        <taxon>Eukaryota</taxon>
        <taxon>Viridiplantae</taxon>
        <taxon>Streptophyta</taxon>
        <taxon>Embryophyta</taxon>
        <taxon>Tracheophyta</taxon>
        <taxon>Spermatophyta</taxon>
        <taxon>Magnoliopsida</taxon>
        <taxon>Liliopsida</taxon>
        <taxon>Asparagales</taxon>
        <taxon>Iridaceae</taxon>
        <taxon>Iridoideae</taxon>
        <taxon>Irideae</taxon>
        <taxon>Iris</taxon>
    </lineage>
</organism>
<keyword evidence="5" id="KW-1185">Reference proteome</keyword>
<feature type="compositionally biased region" description="Basic and acidic residues" evidence="1">
    <location>
        <begin position="453"/>
        <end position="469"/>
    </location>
</feature>